<keyword evidence="2" id="KW-1185">Reference proteome</keyword>
<comment type="caution">
    <text evidence="1">The sequence shown here is derived from an EMBL/GenBank/DDBJ whole genome shotgun (WGS) entry which is preliminary data.</text>
</comment>
<organism evidence="1 2">
    <name type="scientific">Peptoclostridium litorale DSM 5388</name>
    <dbReference type="NCBI Taxonomy" id="1121324"/>
    <lineage>
        <taxon>Bacteria</taxon>
        <taxon>Bacillati</taxon>
        <taxon>Bacillota</taxon>
        <taxon>Clostridia</taxon>
        <taxon>Peptostreptococcales</taxon>
        <taxon>Peptoclostridiaceae</taxon>
        <taxon>Peptoclostridium</taxon>
    </lineage>
</organism>
<gene>
    <name evidence="1" type="ORF">CLIT_4c01090</name>
</gene>
<sequence length="30" mass="3383">MGVPNDQIFCLEAQEAIWVSRMLFGLEGDI</sequence>
<dbReference type="AlphaFoldDB" id="A0A069RQ12"/>
<proteinExistence type="predicted"/>
<accession>A0A069RQ12</accession>
<name>A0A069RQ12_PEPLI</name>
<evidence type="ECO:0000313" key="2">
    <source>
        <dbReference type="Proteomes" id="UP000027946"/>
    </source>
</evidence>
<dbReference type="Proteomes" id="UP000027946">
    <property type="component" value="Unassembled WGS sequence"/>
</dbReference>
<dbReference type="STRING" id="1121324.CLIT_4c01090"/>
<dbReference type="EMBL" id="JJMM01000004">
    <property type="protein sequence ID" value="KDR96272.1"/>
    <property type="molecule type" value="Genomic_DNA"/>
</dbReference>
<evidence type="ECO:0000313" key="1">
    <source>
        <dbReference type="EMBL" id="KDR96272.1"/>
    </source>
</evidence>
<protein>
    <submittedName>
        <fullName evidence="1">Uncharacterized protein</fullName>
    </submittedName>
</protein>
<reference evidence="1 2" key="1">
    <citation type="submission" date="2014-03" db="EMBL/GenBank/DDBJ databases">
        <title>Genome sequence of Clostridium litorale W6, DSM 5388.</title>
        <authorList>
            <person name="Poehlein A."/>
            <person name="Jagirdar A."/>
            <person name="Khonsari B."/>
            <person name="Chibani C.M."/>
            <person name="Gutierrez Gutierrez D.A."/>
            <person name="Davydova E."/>
            <person name="Alghaithi H.S."/>
            <person name="Nair K.P."/>
            <person name="Dhamotharan K."/>
            <person name="Chandran L."/>
            <person name="G W."/>
            <person name="Daniel R."/>
        </authorList>
    </citation>
    <scope>NUCLEOTIDE SEQUENCE [LARGE SCALE GENOMIC DNA]</scope>
    <source>
        <strain evidence="1 2">W6</strain>
    </source>
</reference>